<dbReference type="AlphaFoldDB" id="A0A9Q0PPA2"/>
<reference evidence="1" key="2">
    <citation type="journal article" date="2023" name="Int. J. Mol. Sci.">
        <title>De Novo Assembly and Annotation of 11 Diverse Shrub Willow (Salix) Genomes Reveals Novel Gene Organization in Sex-Linked Regions.</title>
        <authorList>
            <person name="Hyden B."/>
            <person name="Feng K."/>
            <person name="Yates T.B."/>
            <person name="Jawdy S."/>
            <person name="Cereghino C."/>
            <person name="Smart L.B."/>
            <person name="Muchero W."/>
        </authorList>
    </citation>
    <scope>NUCLEOTIDE SEQUENCE</scope>
    <source>
        <tissue evidence="1">Shoot tip</tissue>
    </source>
</reference>
<organism evidence="1 2">
    <name type="scientific">Salix purpurea</name>
    <name type="common">Purple osier willow</name>
    <dbReference type="NCBI Taxonomy" id="77065"/>
    <lineage>
        <taxon>Eukaryota</taxon>
        <taxon>Viridiplantae</taxon>
        <taxon>Streptophyta</taxon>
        <taxon>Embryophyta</taxon>
        <taxon>Tracheophyta</taxon>
        <taxon>Spermatophyta</taxon>
        <taxon>Magnoliopsida</taxon>
        <taxon>eudicotyledons</taxon>
        <taxon>Gunneridae</taxon>
        <taxon>Pentapetalae</taxon>
        <taxon>rosids</taxon>
        <taxon>fabids</taxon>
        <taxon>Malpighiales</taxon>
        <taxon>Salicaceae</taxon>
        <taxon>Saliceae</taxon>
        <taxon>Salix</taxon>
    </lineage>
</organism>
<accession>A0A9Q0PPA2</accession>
<dbReference type="EMBL" id="JAPFFK010000018">
    <property type="protein sequence ID" value="KAJ6691873.1"/>
    <property type="molecule type" value="Genomic_DNA"/>
</dbReference>
<reference evidence="1" key="1">
    <citation type="submission" date="2022-11" db="EMBL/GenBank/DDBJ databases">
        <authorList>
            <person name="Hyden B.L."/>
            <person name="Feng K."/>
            <person name="Yates T."/>
            <person name="Jawdy S."/>
            <person name="Smart L.B."/>
            <person name="Muchero W."/>
        </authorList>
    </citation>
    <scope>NUCLEOTIDE SEQUENCE</scope>
    <source>
        <tissue evidence="1">Shoot tip</tissue>
    </source>
</reference>
<proteinExistence type="predicted"/>
<comment type="caution">
    <text evidence="1">The sequence shown here is derived from an EMBL/GenBank/DDBJ whole genome shotgun (WGS) entry which is preliminary data.</text>
</comment>
<keyword evidence="2" id="KW-1185">Reference proteome</keyword>
<evidence type="ECO:0000313" key="2">
    <source>
        <dbReference type="Proteomes" id="UP001151532"/>
    </source>
</evidence>
<protein>
    <submittedName>
        <fullName evidence="1">Uncharacterized protein</fullName>
    </submittedName>
</protein>
<sequence length="56" mass="6593">MRKEEVRVIAKAIVSRLQSKQQRLRWGPTTSFMELTFNVAMRMIARKTLLWKRSGG</sequence>
<evidence type="ECO:0000313" key="1">
    <source>
        <dbReference type="EMBL" id="KAJ6691873.1"/>
    </source>
</evidence>
<name>A0A9Q0PPA2_SALPP</name>
<gene>
    <name evidence="1" type="ORF">OIU79_013785</name>
</gene>
<dbReference type="Proteomes" id="UP001151532">
    <property type="component" value="Chromosome 9"/>
</dbReference>